<dbReference type="Proteomes" id="UP000188533">
    <property type="component" value="Unassembled WGS sequence"/>
</dbReference>
<gene>
    <name evidence="1" type="ORF">LENED_005859</name>
</gene>
<accession>A0A1Q3EA61</accession>
<protein>
    <submittedName>
        <fullName evidence="1">Uncharacterized protein</fullName>
    </submittedName>
</protein>
<name>A0A1Q3EA61_LENED</name>
<evidence type="ECO:0000313" key="1">
    <source>
        <dbReference type="EMBL" id="GAW04092.1"/>
    </source>
</evidence>
<dbReference type="EMBL" id="BDGU01000177">
    <property type="protein sequence ID" value="GAW04092.1"/>
    <property type="molecule type" value="Genomic_DNA"/>
</dbReference>
<sequence length="85" mass="9460">MILIRMIKDGELKDGCSLATATTLRGTFRLTSSFKSAASLRPTSTAEADILPMAVTVHRMQGVWDKPFTMIVLTSLMTFHSRRRS</sequence>
<comment type="caution">
    <text evidence="1">The sequence shown here is derived from an EMBL/GenBank/DDBJ whole genome shotgun (WGS) entry which is preliminary data.</text>
</comment>
<reference evidence="1 2" key="1">
    <citation type="submission" date="2016-08" db="EMBL/GenBank/DDBJ databases">
        <authorList>
            <consortium name="Lentinula edodes genome sequencing consortium"/>
            <person name="Sakamoto Y."/>
            <person name="Nakade K."/>
            <person name="Sato S."/>
            <person name="Yoshida Y."/>
            <person name="Miyazaki K."/>
            <person name="Natsume S."/>
            <person name="Konno N."/>
        </authorList>
    </citation>
    <scope>NUCLEOTIDE SEQUENCE [LARGE SCALE GENOMIC DNA]</scope>
    <source>
        <strain evidence="1 2">NBRC 111202</strain>
    </source>
</reference>
<proteinExistence type="predicted"/>
<reference evidence="1 2" key="2">
    <citation type="submission" date="2017-02" db="EMBL/GenBank/DDBJ databases">
        <title>A genome survey and senescence transcriptome analysis in Lentinula edodes.</title>
        <authorList>
            <person name="Sakamoto Y."/>
            <person name="Nakade K."/>
            <person name="Sato S."/>
            <person name="Yoshida Y."/>
            <person name="Miyazaki K."/>
            <person name="Natsume S."/>
            <person name="Konno N."/>
        </authorList>
    </citation>
    <scope>NUCLEOTIDE SEQUENCE [LARGE SCALE GENOMIC DNA]</scope>
    <source>
        <strain evidence="1 2">NBRC 111202</strain>
    </source>
</reference>
<organism evidence="1 2">
    <name type="scientific">Lentinula edodes</name>
    <name type="common">Shiitake mushroom</name>
    <name type="synonym">Lentinus edodes</name>
    <dbReference type="NCBI Taxonomy" id="5353"/>
    <lineage>
        <taxon>Eukaryota</taxon>
        <taxon>Fungi</taxon>
        <taxon>Dikarya</taxon>
        <taxon>Basidiomycota</taxon>
        <taxon>Agaricomycotina</taxon>
        <taxon>Agaricomycetes</taxon>
        <taxon>Agaricomycetidae</taxon>
        <taxon>Agaricales</taxon>
        <taxon>Marasmiineae</taxon>
        <taxon>Omphalotaceae</taxon>
        <taxon>Lentinula</taxon>
    </lineage>
</organism>
<keyword evidence="2" id="KW-1185">Reference proteome</keyword>
<dbReference type="AlphaFoldDB" id="A0A1Q3EA61"/>
<evidence type="ECO:0000313" key="2">
    <source>
        <dbReference type="Proteomes" id="UP000188533"/>
    </source>
</evidence>